<keyword evidence="3" id="KW-1185">Reference proteome</keyword>
<keyword evidence="1" id="KW-0812">Transmembrane</keyword>
<sequence length="126" mass="13039">MTRLTFAIGGILTALGIVAYVATGAASITALIPTFVGLLLLVCAALARRPALRRHSIHAALVVAVLGAGGSLMNVVKLGDVFAGTAQRPSAIVVSTIMFVLLVIYIVMGVRSFIAARRSPAPTERL</sequence>
<accession>A0ABS9TSA1</accession>
<dbReference type="Proteomes" id="UP001299970">
    <property type="component" value="Unassembled WGS sequence"/>
</dbReference>
<protein>
    <recommendedName>
        <fullName evidence="4">Secreted protein with PEP-CTERM sorting signal</fullName>
    </recommendedName>
</protein>
<evidence type="ECO:0000313" key="3">
    <source>
        <dbReference type="Proteomes" id="UP001299970"/>
    </source>
</evidence>
<feature type="transmembrane region" description="Helical" evidence="1">
    <location>
        <begin position="59"/>
        <end position="79"/>
    </location>
</feature>
<organism evidence="2 3">
    <name type="scientific">Pseudonocardia alaniniphila</name>
    <dbReference type="NCBI Taxonomy" id="75291"/>
    <lineage>
        <taxon>Bacteria</taxon>
        <taxon>Bacillati</taxon>
        <taxon>Actinomycetota</taxon>
        <taxon>Actinomycetes</taxon>
        <taxon>Pseudonocardiales</taxon>
        <taxon>Pseudonocardiaceae</taxon>
        <taxon>Pseudonocardia</taxon>
    </lineage>
</organism>
<name>A0ABS9TSA1_9PSEU</name>
<dbReference type="EMBL" id="JAKXMK010000043">
    <property type="protein sequence ID" value="MCH6171438.1"/>
    <property type="molecule type" value="Genomic_DNA"/>
</dbReference>
<keyword evidence="1" id="KW-0472">Membrane</keyword>
<dbReference type="RefSeq" id="WP_241042244.1">
    <property type="nucleotide sequence ID" value="NZ_BAAAJF010000038.1"/>
</dbReference>
<proteinExistence type="predicted"/>
<comment type="caution">
    <text evidence="2">The sequence shown here is derived from an EMBL/GenBank/DDBJ whole genome shotgun (WGS) entry which is preliminary data.</text>
</comment>
<evidence type="ECO:0008006" key="4">
    <source>
        <dbReference type="Google" id="ProtNLM"/>
    </source>
</evidence>
<feature type="transmembrane region" description="Helical" evidence="1">
    <location>
        <begin position="91"/>
        <end position="110"/>
    </location>
</feature>
<evidence type="ECO:0000313" key="2">
    <source>
        <dbReference type="EMBL" id="MCH6171438.1"/>
    </source>
</evidence>
<keyword evidence="1" id="KW-1133">Transmembrane helix</keyword>
<gene>
    <name evidence="2" type="ORF">MMF94_37585</name>
</gene>
<feature type="transmembrane region" description="Helical" evidence="1">
    <location>
        <begin position="29"/>
        <end position="47"/>
    </location>
</feature>
<evidence type="ECO:0000256" key="1">
    <source>
        <dbReference type="SAM" id="Phobius"/>
    </source>
</evidence>
<reference evidence="2 3" key="1">
    <citation type="submission" date="2022-03" db="EMBL/GenBank/DDBJ databases">
        <title>Pseudonocardia alaer sp. nov., a novel actinomycete isolated from reed forest soil.</title>
        <authorList>
            <person name="Wang L."/>
        </authorList>
    </citation>
    <scope>NUCLEOTIDE SEQUENCE [LARGE SCALE GENOMIC DNA]</scope>
    <source>
        <strain evidence="2 3">Y-16303</strain>
    </source>
</reference>